<gene>
    <name evidence="1" type="ORF">AUK05_02945</name>
</gene>
<protein>
    <recommendedName>
        <fullName evidence="3">Type II toxin-antitoxin system mRNA interferase toxin, RelE/StbE family</fullName>
    </recommendedName>
</protein>
<comment type="caution">
    <text evidence="1">The sequence shown here is derived from an EMBL/GenBank/DDBJ whole genome shotgun (WGS) entry which is preliminary data.</text>
</comment>
<dbReference type="EMBL" id="MNZO01000044">
    <property type="protein sequence ID" value="OIP86721.1"/>
    <property type="molecule type" value="Genomic_DNA"/>
</dbReference>
<dbReference type="SUPFAM" id="SSF143011">
    <property type="entry name" value="RelE-like"/>
    <property type="match status" value="1"/>
</dbReference>
<dbReference type="Proteomes" id="UP000182344">
    <property type="component" value="Unassembled WGS sequence"/>
</dbReference>
<dbReference type="STRING" id="1805376.AUK05_02945"/>
<evidence type="ECO:0000313" key="2">
    <source>
        <dbReference type="Proteomes" id="UP000182344"/>
    </source>
</evidence>
<proteinExistence type="predicted"/>
<accession>A0A1J5HNN9</accession>
<dbReference type="InterPro" id="IPR035093">
    <property type="entry name" value="RelE/ParE_toxin_dom_sf"/>
</dbReference>
<sequence>MEIFYSTKFMREYKKLSIPIKRLAEKREQIFRMNSYDPRLKTHALQNKLKGFNVFSINFQIRVIFEFVDTNTVWFHSIGSHDIYK</sequence>
<name>A0A1J5HNN9_9BACT</name>
<dbReference type="Gene3D" id="3.30.2310.20">
    <property type="entry name" value="RelE-like"/>
    <property type="match status" value="1"/>
</dbReference>
<dbReference type="AlphaFoldDB" id="A0A1J5HNN9"/>
<organism evidence="1 2">
    <name type="scientific">Candidatus Shapirobacteria bacterium CG2_30_35_20</name>
    <dbReference type="NCBI Taxonomy" id="1805376"/>
    <lineage>
        <taxon>Bacteria</taxon>
        <taxon>Candidatus Shapironibacteriota</taxon>
    </lineage>
</organism>
<reference evidence="1 2" key="1">
    <citation type="journal article" date="2016" name="Environ. Microbiol.">
        <title>Genomic resolution of a cold subsurface aquifer community provides metabolic insights for novel microbes adapted to high CO concentrations.</title>
        <authorList>
            <person name="Probst A.J."/>
            <person name="Castelle C.J."/>
            <person name="Singh A."/>
            <person name="Brown C.T."/>
            <person name="Anantharaman K."/>
            <person name="Sharon I."/>
            <person name="Hug L.A."/>
            <person name="Burstein D."/>
            <person name="Emerson J.B."/>
            <person name="Thomas B.C."/>
            <person name="Banfield J.F."/>
        </authorList>
    </citation>
    <scope>NUCLEOTIDE SEQUENCE [LARGE SCALE GENOMIC DNA]</scope>
    <source>
        <strain evidence="1">CG2_30_35_20</strain>
    </source>
</reference>
<evidence type="ECO:0000313" key="1">
    <source>
        <dbReference type="EMBL" id="OIP86721.1"/>
    </source>
</evidence>
<evidence type="ECO:0008006" key="3">
    <source>
        <dbReference type="Google" id="ProtNLM"/>
    </source>
</evidence>